<feature type="binding site" evidence="11">
    <location>
        <begin position="293"/>
        <end position="294"/>
    </location>
    <ligand>
        <name>FMN</name>
        <dbReference type="ChEBI" id="CHEBI:58210"/>
    </ligand>
</feature>
<feature type="binding site" evidence="11">
    <location>
        <position position="192"/>
    </location>
    <ligand>
        <name>FMN</name>
        <dbReference type="ChEBI" id="CHEBI:58210"/>
    </ligand>
</feature>
<dbReference type="NCBIfam" id="TIGR02151">
    <property type="entry name" value="IPP_isom_2"/>
    <property type="match status" value="1"/>
</dbReference>
<feature type="binding site" evidence="11">
    <location>
        <begin position="9"/>
        <end position="10"/>
    </location>
    <ligand>
        <name>substrate</name>
    </ligand>
</feature>
<dbReference type="EMBL" id="QFQP01000002">
    <property type="protein sequence ID" value="PZR17342.1"/>
    <property type="molecule type" value="Genomic_DNA"/>
</dbReference>
<accession>A0A2W5TRT1</accession>
<dbReference type="InterPro" id="IPR013785">
    <property type="entry name" value="Aldolase_TIM"/>
</dbReference>
<feature type="binding site" evidence="11">
    <location>
        <begin position="272"/>
        <end position="274"/>
    </location>
    <ligand>
        <name>FMN</name>
        <dbReference type="ChEBI" id="CHEBI:58210"/>
    </ligand>
</feature>
<dbReference type="InterPro" id="IPR011179">
    <property type="entry name" value="IPdP_isomerase"/>
</dbReference>
<evidence type="ECO:0000256" key="8">
    <source>
        <dbReference type="ARBA" id="ARBA00023229"/>
    </source>
</evidence>
<name>A0A2W5TRT1_9BACT</name>
<comment type="catalytic activity">
    <reaction evidence="11">
        <text>isopentenyl diphosphate = dimethylallyl diphosphate</text>
        <dbReference type="Rhea" id="RHEA:23284"/>
        <dbReference type="ChEBI" id="CHEBI:57623"/>
        <dbReference type="ChEBI" id="CHEBI:128769"/>
        <dbReference type="EC" id="5.3.3.2"/>
    </reaction>
</comment>
<dbReference type="Gene3D" id="3.20.20.70">
    <property type="entry name" value="Aldolase class I"/>
    <property type="match status" value="1"/>
</dbReference>
<dbReference type="SUPFAM" id="SSF51395">
    <property type="entry name" value="FMN-linked oxidoreductases"/>
    <property type="match status" value="1"/>
</dbReference>
<evidence type="ECO:0000256" key="7">
    <source>
        <dbReference type="ARBA" id="ARBA00022857"/>
    </source>
</evidence>
<dbReference type="HAMAP" id="MF_00354">
    <property type="entry name" value="Idi_2"/>
    <property type="match status" value="1"/>
</dbReference>
<dbReference type="GO" id="GO:0016491">
    <property type="term" value="F:oxidoreductase activity"/>
    <property type="evidence" value="ECO:0007669"/>
    <property type="project" value="InterPro"/>
</dbReference>
<dbReference type="PANTHER" id="PTHR43665">
    <property type="entry name" value="ISOPENTENYL-DIPHOSPHATE DELTA-ISOMERASE"/>
    <property type="match status" value="1"/>
</dbReference>
<feature type="binding site" evidence="11">
    <location>
        <position position="160"/>
    </location>
    <ligand>
        <name>substrate</name>
    </ligand>
</feature>
<feature type="binding site" evidence="11">
    <location>
        <position position="98"/>
    </location>
    <ligand>
        <name>FMN</name>
        <dbReference type="ChEBI" id="CHEBI:58210"/>
    </ligand>
</feature>
<dbReference type="GO" id="GO:0008299">
    <property type="term" value="P:isoprenoid biosynthetic process"/>
    <property type="evidence" value="ECO:0007669"/>
    <property type="project" value="UniProtKB-UniRule"/>
</dbReference>
<feature type="binding site" evidence="11">
    <location>
        <position position="222"/>
    </location>
    <ligand>
        <name>FMN</name>
        <dbReference type="ChEBI" id="CHEBI:58210"/>
    </ligand>
</feature>
<feature type="binding site" evidence="11">
    <location>
        <position position="217"/>
    </location>
    <ligand>
        <name>FMN</name>
        <dbReference type="ChEBI" id="CHEBI:58210"/>
    </ligand>
</feature>
<dbReference type="SMART" id="SM01240">
    <property type="entry name" value="IMPDH"/>
    <property type="match status" value="1"/>
</dbReference>
<dbReference type="InterPro" id="IPR000262">
    <property type="entry name" value="FMN-dep_DH"/>
</dbReference>
<dbReference type="PANTHER" id="PTHR43665:SF1">
    <property type="entry name" value="ISOPENTENYL-DIPHOSPHATE DELTA-ISOMERASE"/>
    <property type="match status" value="1"/>
</dbReference>
<feature type="binding site" evidence="11">
    <location>
        <position position="67"/>
    </location>
    <ligand>
        <name>FMN</name>
        <dbReference type="ChEBI" id="CHEBI:58210"/>
    </ligand>
</feature>
<evidence type="ECO:0000256" key="6">
    <source>
        <dbReference type="ARBA" id="ARBA00022842"/>
    </source>
</evidence>
<evidence type="ECO:0000256" key="10">
    <source>
        <dbReference type="ARBA" id="ARBA00025810"/>
    </source>
</evidence>
<keyword evidence="9 11" id="KW-0413">Isomerase</keyword>
<dbReference type="GO" id="GO:0070402">
    <property type="term" value="F:NADPH binding"/>
    <property type="evidence" value="ECO:0007669"/>
    <property type="project" value="UniProtKB-UniRule"/>
</dbReference>
<dbReference type="CDD" id="cd02811">
    <property type="entry name" value="IDI-2_FMN"/>
    <property type="match status" value="1"/>
</dbReference>
<keyword evidence="8 11" id="KW-0414">Isoprene biosynthesis</keyword>
<evidence type="ECO:0000256" key="4">
    <source>
        <dbReference type="ARBA" id="ARBA00022643"/>
    </source>
</evidence>
<comment type="cofactor">
    <cofactor evidence="1 11">
        <name>FMN</name>
        <dbReference type="ChEBI" id="CHEBI:58210"/>
    </cofactor>
</comment>
<comment type="caution">
    <text evidence="13">The sequence shown here is derived from an EMBL/GenBank/DDBJ whole genome shotgun (WGS) entry which is preliminary data.</text>
</comment>
<dbReference type="Pfam" id="PF01070">
    <property type="entry name" value="FMN_dh"/>
    <property type="match status" value="2"/>
</dbReference>
<evidence type="ECO:0000256" key="3">
    <source>
        <dbReference type="ARBA" id="ARBA00022630"/>
    </source>
</evidence>
<dbReference type="GO" id="GO:0005737">
    <property type="term" value="C:cytoplasm"/>
    <property type="evidence" value="ECO:0007669"/>
    <property type="project" value="UniProtKB-SubCell"/>
</dbReference>
<keyword evidence="7 11" id="KW-0521">NADP</keyword>
<dbReference type="PIRSF" id="PIRSF003314">
    <property type="entry name" value="IPP_isomerase"/>
    <property type="match status" value="1"/>
</dbReference>
<keyword evidence="5 11" id="KW-0479">Metal-binding</keyword>
<organism evidence="13 14">
    <name type="scientific">Archangium gephyra</name>
    <dbReference type="NCBI Taxonomy" id="48"/>
    <lineage>
        <taxon>Bacteria</taxon>
        <taxon>Pseudomonadati</taxon>
        <taxon>Myxococcota</taxon>
        <taxon>Myxococcia</taxon>
        <taxon>Myxococcales</taxon>
        <taxon>Cystobacterineae</taxon>
        <taxon>Archangiaceae</taxon>
        <taxon>Archangium</taxon>
    </lineage>
</organism>
<evidence type="ECO:0000256" key="1">
    <source>
        <dbReference type="ARBA" id="ARBA00001917"/>
    </source>
</evidence>
<evidence type="ECO:0000256" key="9">
    <source>
        <dbReference type="ARBA" id="ARBA00023235"/>
    </source>
</evidence>
<dbReference type="GO" id="GO:0010181">
    <property type="term" value="F:FMN binding"/>
    <property type="evidence" value="ECO:0007669"/>
    <property type="project" value="UniProtKB-UniRule"/>
</dbReference>
<feature type="binding site" evidence="11">
    <location>
        <begin position="98"/>
        <end position="100"/>
    </location>
    <ligand>
        <name>substrate</name>
    </ligand>
</feature>
<evidence type="ECO:0000256" key="5">
    <source>
        <dbReference type="ARBA" id="ARBA00022723"/>
    </source>
</evidence>
<gene>
    <name evidence="11" type="primary">fni</name>
    <name evidence="13" type="ORF">DI536_03185</name>
</gene>
<comment type="cofactor">
    <cofactor evidence="11">
        <name>NADPH</name>
        <dbReference type="ChEBI" id="CHEBI:57783"/>
    </cofactor>
</comment>
<protein>
    <recommendedName>
        <fullName evidence="11">Isopentenyl-diphosphate delta-isomerase</fullName>
        <shortName evidence="11">IPP isomerase</shortName>
        <ecNumber evidence="11">5.3.3.2</ecNumber>
    </recommendedName>
    <alternativeName>
        <fullName evidence="11">Isopentenyl diphosphate:dimethylallyl diphosphate isomerase</fullName>
    </alternativeName>
    <alternativeName>
        <fullName evidence="11">Isopentenyl pyrophosphate isomerase</fullName>
    </alternativeName>
    <alternativeName>
        <fullName evidence="11">Type 2 isopentenyl diphosphate isomerase</fullName>
        <shortName evidence="11">IDI-2</shortName>
    </alternativeName>
</protein>
<feature type="binding site" evidence="11">
    <location>
        <begin position="68"/>
        <end position="70"/>
    </location>
    <ligand>
        <name>FMN</name>
        <dbReference type="ChEBI" id="CHEBI:58210"/>
    </ligand>
</feature>
<feature type="binding site" evidence="11">
    <location>
        <position position="161"/>
    </location>
    <ligand>
        <name>Mg(2+)</name>
        <dbReference type="ChEBI" id="CHEBI:18420"/>
    </ligand>
</feature>
<evidence type="ECO:0000256" key="11">
    <source>
        <dbReference type="HAMAP-Rule" id="MF_00354"/>
    </source>
</evidence>
<dbReference type="GO" id="GO:0004452">
    <property type="term" value="F:isopentenyl-diphosphate delta-isomerase activity"/>
    <property type="evidence" value="ECO:0007669"/>
    <property type="project" value="UniProtKB-UniRule"/>
</dbReference>
<comment type="cofactor">
    <cofactor evidence="11">
        <name>Mg(2+)</name>
        <dbReference type="ChEBI" id="CHEBI:18420"/>
    </cofactor>
</comment>
<dbReference type="Proteomes" id="UP000249061">
    <property type="component" value="Unassembled WGS sequence"/>
</dbReference>
<sequence>MHDETTARRKDAHLDLCASEEVAPRENSTLFNDVRLVHCSLPELSVDQIDLSTEWFGKKLKAPLLITGMTGGTERAMQVNRDIARVAEEFGVAFGVGSQRAMAERPELVPSFSVRDVAPNTVVLGNLGVVQASNMTIDQIRRLTDAIGADGLAIHLNPGQELNQPEGDRDFQRGYLTIAAVAKAYGDKLIVKETGCGISPDVARRLTECGVKNIDVSGLGGTSWVRVEELRSSGVAREVGALFSGWGIPTAAAVVGARRAVPSHVKLVASGGMRNGLEVAKALALGADLGGMALPFFRAQQVGGVEAVRRAVTAVLQALTQTLALTGSKDVGALRQKPRIVTGELKDWLAGLGAM</sequence>
<dbReference type="EC" id="5.3.3.2" evidence="11"/>
<dbReference type="GO" id="GO:0000287">
    <property type="term" value="F:magnesium ion binding"/>
    <property type="evidence" value="ECO:0007669"/>
    <property type="project" value="UniProtKB-UniRule"/>
</dbReference>
<feature type="domain" description="FMN-dependent dehydrogenase" evidence="12">
    <location>
        <begin position="12"/>
        <end position="100"/>
    </location>
</feature>
<proteinExistence type="inferred from homology"/>
<evidence type="ECO:0000259" key="12">
    <source>
        <dbReference type="Pfam" id="PF01070"/>
    </source>
</evidence>
<evidence type="ECO:0000256" key="2">
    <source>
        <dbReference type="ARBA" id="ARBA00022490"/>
    </source>
</evidence>
<comment type="function">
    <text evidence="11">Involved in the biosynthesis of isoprenoids. Catalyzes the 1,3-allylic rearrangement of the homoallylic substrate isopentenyl (IPP) to its allylic isomer, dimethylallyl diphosphate (DMAPP).</text>
</comment>
<comment type="subcellular location">
    <subcellularLocation>
        <location evidence="11">Cytoplasm</location>
    </subcellularLocation>
</comment>
<reference evidence="13 14" key="1">
    <citation type="submission" date="2017-08" db="EMBL/GenBank/DDBJ databases">
        <title>Infants hospitalized years apart are colonized by the same room-sourced microbial strains.</title>
        <authorList>
            <person name="Brooks B."/>
            <person name="Olm M.R."/>
            <person name="Firek B.A."/>
            <person name="Baker R."/>
            <person name="Thomas B.C."/>
            <person name="Morowitz M.J."/>
            <person name="Banfield J.F."/>
        </authorList>
    </citation>
    <scope>NUCLEOTIDE SEQUENCE [LARGE SCALE GENOMIC DNA]</scope>
    <source>
        <strain evidence="13">S2_003_000_R2_14</strain>
    </source>
</reference>
<keyword evidence="6 11" id="KW-0460">Magnesium</keyword>
<evidence type="ECO:0000313" key="13">
    <source>
        <dbReference type="EMBL" id="PZR17342.1"/>
    </source>
</evidence>
<dbReference type="AlphaFoldDB" id="A0A2W5TRT1"/>
<feature type="domain" description="FMN-dependent dehydrogenase" evidence="12">
    <location>
        <begin position="177"/>
        <end position="336"/>
    </location>
</feature>
<feature type="binding site" evidence="11">
    <location>
        <position position="126"/>
    </location>
    <ligand>
        <name>FMN</name>
        <dbReference type="ChEBI" id="CHEBI:58210"/>
    </ligand>
</feature>
<comment type="subunit">
    <text evidence="10 11">Homooctamer. Dimer of tetramers.</text>
</comment>
<evidence type="ECO:0000313" key="14">
    <source>
        <dbReference type="Proteomes" id="UP000249061"/>
    </source>
</evidence>
<keyword evidence="3 11" id="KW-0285">Flavoprotein</keyword>
<comment type="similarity">
    <text evidence="11">Belongs to the IPP isomerase type 2 family.</text>
</comment>
<keyword evidence="2 11" id="KW-0963">Cytoplasm</keyword>
<keyword evidence="4 11" id="KW-0288">FMN</keyword>